<name>T1EZT6_HELRO</name>
<dbReference type="EnsemblMetazoa" id="HelroT167796">
    <property type="protein sequence ID" value="HelroP167796"/>
    <property type="gene ID" value="HelroG167796"/>
</dbReference>
<dbReference type="KEGG" id="hro:HELRODRAFT_167796"/>
<reference evidence="2" key="3">
    <citation type="submission" date="2015-06" db="UniProtKB">
        <authorList>
            <consortium name="EnsemblMetazoa"/>
        </authorList>
    </citation>
    <scope>IDENTIFICATION</scope>
</reference>
<reference evidence="1 3" key="2">
    <citation type="journal article" date="2013" name="Nature">
        <title>Insights into bilaterian evolution from three spiralian genomes.</title>
        <authorList>
            <person name="Simakov O."/>
            <person name="Marletaz F."/>
            <person name="Cho S.J."/>
            <person name="Edsinger-Gonzales E."/>
            <person name="Havlak P."/>
            <person name="Hellsten U."/>
            <person name="Kuo D.H."/>
            <person name="Larsson T."/>
            <person name="Lv J."/>
            <person name="Arendt D."/>
            <person name="Savage R."/>
            <person name="Osoegawa K."/>
            <person name="de Jong P."/>
            <person name="Grimwood J."/>
            <person name="Chapman J.A."/>
            <person name="Shapiro H."/>
            <person name="Aerts A."/>
            <person name="Otillar R.P."/>
            <person name="Terry A.Y."/>
            <person name="Boore J.L."/>
            <person name="Grigoriev I.V."/>
            <person name="Lindberg D.R."/>
            <person name="Seaver E.C."/>
            <person name="Weisblat D.A."/>
            <person name="Putnam N.H."/>
            <person name="Rokhsar D.S."/>
        </authorList>
    </citation>
    <scope>NUCLEOTIDE SEQUENCE</scope>
</reference>
<protein>
    <submittedName>
        <fullName evidence="1 2">Uncharacterized protein</fullName>
    </submittedName>
</protein>
<dbReference type="EMBL" id="AMQM01002844">
    <property type="status" value="NOT_ANNOTATED_CDS"/>
    <property type="molecule type" value="Genomic_DNA"/>
</dbReference>
<dbReference type="Proteomes" id="UP000015101">
    <property type="component" value="Unassembled WGS sequence"/>
</dbReference>
<keyword evidence="3" id="KW-1185">Reference proteome</keyword>
<evidence type="ECO:0000313" key="2">
    <source>
        <dbReference type="EnsemblMetazoa" id="HelroP167796"/>
    </source>
</evidence>
<dbReference type="EMBL" id="KB095905">
    <property type="protein sequence ID" value="ESO09964.1"/>
    <property type="molecule type" value="Genomic_DNA"/>
</dbReference>
<organism evidence="2 3">
    <name type="scientific">Helobdella robusta</name>
    <name type="common">Californian leech</name>
    <dbReference type="NCBI Taxonomy" id="6412"/>
    <lineage>
        <taxon>Eukaryota</taxon>
        <taxon>Metazoa</taxon>
        <taxon>Spiralia</taxon>
        <taxon>Lophotrochozoa</taxon>
        <taxon>Annelida</taxon>
        <taxon>Clitellata</taxon>
        <taxon>Hirudinea</taxon>
        <taxon>Rhynchobdellida</taxon>
        <taxon>Glossiphoniidae</taxon>
        <taxon>Helobdella</taxon>
    </lineage>
</organism>
<dbReference type="CTD" id="20202086"/>
<gene>
    <name evidence="2" type="primary">20202086</name>
    <name evidence="1" type="ORF">HELRODRAFT_167796</name>
</gene>
<accession>T1EZT6</accession>
<dbReference type="AlphaFoldDB" id="T1EZT6"/>
<sequence length="217" mass="25512">MATSRKLMENVERNLQKQKMYDSLFEDPKFVRRLKKLSHSDKIKMSFDFYANQQYNANFFKVMHDQSNLQSTAKICTCDCNFLTHGKSSHHVPNCRTGNKVTRSSSNPTKKSKPECAKKFFAYNYNFFLKSMMNDQVSNDGSNVNNLEEPNELRVEGKSMLLHYRKPKYNSMEYMLAHFNLLDKAKVNIGKYKPLTLRDILPSMHTYQRSLERKYEG</sequence>
<dbReference type="GeneID" id="20202086"/>
<evidence type="ECO:0000313" key="1">
    <source>
        <dbReference type="EMBL" id="ESO09964.1"/>
    </source>
</evidence>
<evidence type="ECO:0000313" key="3">
    <source>
        <dbReference type="Proteomes" id="UP000015101"/>
    </source>
</evidence>
<reference evidence="3" key="1">
    <citation type="submission" date="2012-12" db="EMBL/GenBank/DDBJ databases">
        <authorList>
            <person name="Hellsten U."/>
            <person name="Grimwood J."/>
            <person name="Chapman J.A."/>
            <person name="Shapiro H."/>
            <person name="Aerts A."/>
            <person name="Otillar R.P."/>
            <person name="Terry A.Y."/>
            <person name="Boore J.L."/>
            <person name="Simakov O."/>
            <person name="Marletaz F."/>
            <person name="Cho S.-J."/>
            <person name="Edsinger-Gonzales E."/>
            <person name="Havlak P."/>
            <person name="Kuo D.-H."/>
            <person name="Larsson T."/>
            <person name="Lv J."/>
            <person name="Arendt D."/>
            <person name="Savage R."/>
            <person name="Osoegawa K."/>
            <person name="de Jong P."/>
            <person name="Lindberg D.R."/>
            <person name="Seaver E.C."/>
            <person name="Weisblat D.A."/>
            <person name="Putnam N.H."/>
            <person name="Grigoriev I.V."/>
            <person name="Rokhsar D.S."/>
        </authorList>
    </citation>
    <scope>NUCLEOTIDE SEQUENCE</scope>
</reference>
<proteinExistence type="predicted"/>
<dbReference type="InParanoid" id="T1EZT6"/>
<dbReference type="HOGENOM" id="CLU_1273460_0_0_1"/>
<dbReference type="RefSeq" id="XP_009011778.1">
    <property type="nucleotide sequence ID" value="XM_009013530.1"/>
</dbReference>